<dbReference type="GO" id="GO:0141052">
    <property type="term" value="F:histone H3 demethylase activity"/>
    <property type="evidence" value="ECO:0007669"/>
    <property type="project" value="UniProtKB-ARBA"/>
</dbReference>
<evidence type="ECO:0000313" key="5">
    <source>
        <dbReference type="EMBL" id="WVZ25716.1"/>
    </source>
</evidence>
<proteinExistence type="predicted"/>
<organism evidence="5 6">
    <name type="scientific">Vigna mungo</name>
    <name type="common">Black gram</name>
    <name type="synonym">Phaseolus mungo</name>
    <dbReference type="NCBI Taxonomy" id="3915"/>
    <lineage>
        <taxon>Eukaryota</taxon>
        <taxon>Viridiplantae</taxon>
        <taxon>Streptophyta</taxon>
        <taxon>Embryophyta</taxon>
        <taxon>Tracheophyta</taxon>
        <taxon>Spermatophyta</taxon>
        <taxon>Magnoliopsida</taxon>
        <taxon>eudicotyledons</taxon>
        <taxon>Gunneridae</taxon>
        <taxon>Pentapetalae</taxon>
        <taxon>rosids</taxon>
        <taxon>fabids</taxon>
        <taxon>Fabales</taxon>
        <taxon>Fabaceae</taxon>
        <taxon>Papilionoideae</taxon>
        <taxon>50 kb inversion clade</taxon>
        <taxon>NPAAA clade</taxon>
        <taxon>indigoferoid/millettioid clade</taxon>
        <taxon>Phaseoleae</taxon>
        <taxon>Vigna</taxon>
    </lineage>
</organism>
<evidence type="ECO:0000256" key="2">
    <source>
        <dbReference type="ARBA" id="ARBA00023004"/>
    </source>
</evidence>
<dbReference type="InterPro" id="IPR003349">
    <property type="entry name" value="JmjN"/>
</dbReference>
<feature type="domain" description="JmjN" evidence="4">
    <location>
        <begin position="239"/>
        <end position="280"/>
    </location>
</feature>
<feature type="transmembrane region" description="Helical" evidence="3">
    <location>
        <begin position="29"/>
        <end position="50"/>
    </location>
</feature>
<keyword evidence="6" id="KW-1185">Reference proteome</keyword>
<sequence>MTRNANAFHSISSETRFGRQIVCLNRTNLATTAIAFAFSLSLSYPLFFLIRLKTSSPAGKLILFPAICRRYEEDYCCLLIELVTLSQFSKFGRRRLWISRRPGFYLLLAVLGECVEAEYISRFFFRVTKTERYRERLRNGVIPGIVPSPAVGGRVRESMEARNGLEYLKHKRLQRAKSATASATAKNMANMMNRSGGDALSTSSSCGMRFPGDASSFSRRKVDKFDTSDLAWTEKIPECPVYYPTKEEFDDPLLYLQRIAPEASKYGICKIISPLSASVPAGVVLMREQAGFKFTTRVQPLRLAEWDTEDKVVFFMSGIDYTFRDFEKMANKSFAQRYCSAGCLPAPYLEKEFWSEIGCGKMETVEYACDVDGSAFSSLPTDQLGNSKWNLKHKVGKTIKETNFTGIPGALHPPATSNTPLLPSPPRPEGEILEKLPVFWMLIDTENWVNSAGFGQLQPVSSFSYTFYYLITAIEAWTQLHIGSPSQELYFIRL</sequence>
<evidence type="ECO:0000259" key="4">
    <source>
        <dbReference type="PROSITE" id="PS51183"/>
    </source>
</evidence>
<keyword evidence="2" id="KW-0408">Iron</keyword>
<dbReference type="Gene3D" id="2.60.120.650">
    <property type="entry name" value="Cupin"/>
    <property type="match status" value="1"/>
</dbReference>
<dbReference type="AlphaFoldDB" id="A0AAQ3PD62"/>
<gene>
    <name evidence="5" type="ORF">V8G54_004260</name>
</gene>
<dbReference type="PROSITE" id="PS51183">
    <property type="entry name" value="JMJN"/>
    <property type="match status" value="1"/>
</dbReference>
<evidence type="ECO:0000256" key="3">
    <source>
        <dbReference type="SAM" id="Phobius"/>
    </source>
</evidence>
<dbReference type="PANTHER" id="PTHR10694">
    <property type="entry name" value="LYSINE-SPECIFIC DEMETHYLASE"/>
    <property type="match status" value="1"/>
</dbReference>
<dbReference type="PANTHER" id="PTHR10694:SF33">
    <property type="entry name" value="LYSINE-SPECIFIC DEMETHYLASE 5"/>
    <property type="match status" value="1"/>
</dbReference>
<dbReference type="GO" id="GO:0010468">
    <property type="term" value="P:regulation of gene expression"/>
    <property type="evidence" value="ECO:0007669"/>
    <property type="project" value="TreeGrafter"/>
</dbReference>
<keyword evidence="3" id="KW-1133">Transmembrane helix</keyword>
<keyword evidence="1" id="KW-0479">Metal-binding</keyword>
<keyword evidence="3" id="KW-0812">Transmembrane</keyword>
<reference evidence="5 6" key="1">
    <citation type="journal article" date="2023" name="Life. Sci Alliance">
        <title>Evolutionary insights into 3D genome organization and epigenetic landscape of Vigna mungo.</title>
        <authorList>
            <person name="Junaid A."/>
            <person name="Singh B."/>
            <person name="Bhatia S."/>
        </authorList>
    </citation>
    <scope>NUCLEOTIDE SEQUENCE [LARGE SCALE GENOMIC DNA]</scope>
    <source>
        <strain evidence="5">Urdbean</strain>
    </source>
</reference>
<dbReference type="EMBL" id="CP144700">
    <property type="protein sequence ID" value="WVZ25716.1"/>
    <property type="molecule type" value="Genomic_DNA"/>
</dbReference>
<evidence type="ECO:0000256" key="1">
    <source>
        <dbReference type="ARBA" id="ARBA00022723"/>
    </source>
</evidence>
<dbReference type="SMART" id="SM00545">
    <property type="entry name" value="JmjN"/>
    <property type="match status" value="1"/>
</dbReference>
<dbReference type="Pfam" id="PF02375">
    <property type="entry name" value="JmjN"/>
    <property type="match status" value="1"/>
</dbReference>
<accession>A0AAQ3PD62</accession>
<dbReference type="GO" id="GO:0046872">
    <property type="term" value="F:metal ion binding"/>
    <property type="evidence" value="ECO:0007669"/>
    <property type="project" value="UniProtKB-KW"/>
</dbReference>
<dbReference type="GO" id="GO:0005634">
    <property type="term" value="C:nucleus"/>
    <property type="evidence" value="ECO:0007669"/>
    <property type="project" value="TreeGrafter"/>
</dbReference>
<dbReference type="Proteomes" id="UP001374535">
    <property type="component" value="Chromosome 1"/>
</dbReference>
<keyword evidence="3" id="KW-0472">Membrane</keyword>
<name>A0AAQ3PD62_VIGMU</name>
<dbReference type="GO" id="GO:0000785">
    <property type="term" value="C:chromatin"/>
    <property type="evidence" value="ECO:0007669"/>
    <property type="project" value="TreeGrafter"/>
</dbReference>
<evidence type="ECO:0000313" key="6">
    <source>
        <dbReference type="Proteomes" id="UP001374535"/>
    </source>
</evidence>
<protein>
    <recommendedName>
        <fullName evidence="4">JmjN domain-containing protein</fullName>
    </recommendedName>
</protein>